<dbReference type="Pfam" id="PF01636">
    <property type="entry name" value="APH"/>
    <property type="match status" value="1"/>
</dbReference>
<dbReference type="GO" id="GO:0005739">
    <property type="term" value="C:mitochondrion"/>
    <property type="evidence" value="ECO:0007669"/>
    <property type="project" value="TreeGrafter"/>
</dbReference>
<reference evidence="4" key="2">
    <citation type="submission" date="2020-04" db="EMBL/GenBank/DDBJ databases">
        <authorList>
            <consortium name="NCBI Genome Project"/>
        </authorList>
    </citation>
    <scope>NUCLEOTIDE SEQUENCE</scope>
    <source>
        <strain evidence="4">CBS 304.34</strain>
    </source>
</reference>
<evidence type="ECO:0000313" key="4">
    <source>
        <dbReference type="RefSeq" id="XP_033584144.1"/>
    </source>
</evidence>
<dbReference type="PANTHER" id="PTHR36091">
    <property type="entry name" value="ALTERED INHERITANCE OF MITOCHONDRIA PROTEIN 9, MITOCHONDRIAL"/>
    <property type="match status" value="1"/>
</dbReference>
<gene>
    <name evidence="2 4" type="ORF">BDZ99DRAFT_374892</name>
</gene>
<dbReference type="InterPro" id="IPR011009">
    <property type="entry name" value="Kinase-like_dom_sf"/>
</dbReference>
<name>A0A6A6Z845_9PEZI</name>
<dbReference type="RefSeq" id="XP_033584144.1">
    <property type="nucleotide sequence ID" value="XM_033714945.1"/>
</dbReference>
<dbReference type="InterPro" id="IPR051035">
    <property type="entry name" value="Mito_inheritance_9"/>
</dbReference>
<dbReference type="PANTHER" id="PTHR36091:SF2">
    <property type="entry name" value="AMINOGLYCOSIDE PHOSPHOTRANSFERASE DOMAIN-CONTAINING PROTEIN"/>
    <property type="match status" value="1"/>
</dbReference>
<dbReference type="SUPFAM" id="SSF56112">
    <property type="entry name" value="Protein kinase-like (PK-like)"/>
    <property type="match status" value="1"/>
</dbReference>
<protein>
    <recommendedName>
        <fullName evidence="1">Aminoglycoside phosphotransferase domain-containing protein</fullName>
    </recommendedName>
</protein>
<evidence type="ECO:0000313" key="2">
    <source>
        <dbReference type="EMBL" id="KAF2817180.1"/>
    </source>
</evidence>
<dbReference type="Proteomes" id="UP000504636">
    <property type="component" value="Unplaced"/>
</dbReference>
<feature type="domain" description="Aminoglycoside phosphotransferase" evidence="1">
    <location>
        <begin position="7"/>
        <end position="83"/>
    </location>
</feature>
<sequence length="92" mass="10652">MPWYKTQSEVATMTYIREHTKIPVPQVFAFDSSMDNALGLEWILMEMAEGREYEQIEEDLSPEEDQDAIYGKVAEWTHELQGLGFDTIGSIY</sequence>
<dbReference type="EMBL" id="MU003692">
    <property type="protein sequence ID" value="KAF2817180.1"/>
    <property type="molecule type" value="Genomic_DNA"/>
</dbReference>
<proteinExistence type="predicted"/>
<accession>A0A6A6Z845</accession>
<keyword evidence="3" id="KW-1185">Reference proteome</keyword>
<evidence type="ECO:0000259" key="1">
    <source>
        <dbReference type="Pfam" id="PF01636"/>
    </source>
</evidence>
<reference evidence="4" key="3">
    <citation type="submission" date="2025-04" db="UniProtKB">
        <authorList>
            <consortium name="RefSeq"/>
        </authorList>
    </citation>
    <scope>IDENTIFICATION</scope>
    <source>
        <strain evidence="4">CBS 304.34</strain>
    </source>
</reference>
<dbReference type="InterPro" id="IPR002575">
    <property type="entry name" value="Aminoglycoside_PTrfase"/>
</dbReference>
<reference evidence="2 4" key="1">
    <citation type="journal article" date="2020" name="Stud. Mycol.">
        <title>101 Dothideomycetes genomes: a test case for predicting lifestyles and emergence of pathogens.</title>
        <authorList>
            <person name="Haridas S."/>
            <person name="Albert R."/>
            <person name="Binder M."/>
            <person name="Bloem J."/>
            <person name="Labutti K."/>
            <person name="Salamov A."/>
            <person name="Andreopoulos B."/>
            <person name="Baker S."/>
            <person name="Barry K."/>
            <person name="Bills G."/>
            <person name="Bluhm B."/>
            <person name="Cannon C."/>
            <person name="Castanera R."/>
            <person name="Culley D."/>
            <person name="Daum C."/>
            <person name="Ezra D."/>
            <person name="Gonzalez J."/>
            <person name="Henrissat B."/>
            <person name="Kuo A."/>
            <person name="Liang C."/>
            <person name="Lipzen A."/>
            <person name="Lutzoni F."/>
            <person name="Magnuson J."/>
            <person name="Mondo S."/>
            <person name="Nolan M."/>
            <person name="Ohm R."/>
            <person name="Pangilinan J."/>
            <person name="Park H.-J."/>
            <person name="Ramirez L."/>
            <person name="Alfaro M."/>
            <person name="Sun H."/>
            <person name="Tritt A."/>
            <person name="Yoshinaga Y."/>
            <person name="Zwiers L.-H."/>
            <person name="Turgeon B."/>
            <person name="Goodwin S."/>
            <person name="Spatafora J."/>
            <person name="Crous P."/>
            <person name="Grigoriev I."/>
        </authorList>
    </citation>
    <scope>NUCLEOTIDE SEQUENCE</scope>
    <source>
        <strain evidence="2 4">CBS 304.34</strain>
    </source>
</reference>
<dbReference type="OrthoDB" id="2906425at2759"/>
<organism evidence="2">
    <name type="scientific">Mytilinidion resinicola</name>
    <dbReference type="NCBI Taxonomy" id="574789"/>
    <lineage>
        <taxon>Eukaryota</taxon>
        <taxon>Fungi</taxon>
        <taxon>Dikarya</taxon>
        <taxon>Ascomycota</taxon>
        <taxon>Pezizomycotina</taxon>
        <taxon>Dothideomycetes</taxon>
        <taxon>Pleosporomycetidae</taxon>
        <taxon>Mytilinidiales</taxon>
        <taxon>Mytilinidiaceae</taxon>
        <taxon>Mytilinidion</taxon>
    </lineage>
</organism>
<dbReference type="GeneID" id="54455838"/>
<feature type="non-terminal residue" evidence="2">
    <location>
        <position position="92"/>
    </location>
</feature>
<dbReference type="AlphaFoldDB" id="A0A6A6Z845"/>
<evidence type="ECO:0000313" key="3">
    <source>
        <dbReference type="Proteomes" id="UP000504636"/>
    </source>
</evidence>